<keyword evidence="2" id="KW-1185">Reference proteome</keyword>
<evidence type="ECO:0000313" key="2">
    <source>
        <dbReference type="Proteomes" id="UP001303046"/>
    </source>
</evidence>
<dbReference type="InterPro" id="IPR029044">
    <property type="entry name" value="Nucleotide-diphossugar_trans"/>
</dbReference>
<name>A0ABR1CQA2_NECAM</name>
<dbReference type="Gene3D" id="3.90.550.10">
    <property type="entry name" value="Spore Coat Polysaccharide Biosynthesis Protein SpsA, Chain A"/>
    <property type="match status" value="1"/>
</dbReference>
<dbReference type="GO" id="GO:0005794">
    <property type="term" value="C:Golgi apparatus"/>
    <property type="evidence" value="ECO:0007669"/>
    <property type="project" value="TreeGrafter"/>
</dbReference>
<dbReference type="Proteomes" id="UP001303046">
    <property type="component" value="Unassembled WGS sequence"/>
</dbReference>
<organism evidence="1 2">
    <name type="scientific">Necator americanus</name>
    <name type="common">Human hookworm</name>
    <dbReference type="NCBI Taxonomy" id="51031"/>
    <lineage>
        <taxon>Eukaryota</taxon>
        <taxon>Metazoa</taxon>
        <taxon>Ecdysozoa</taxon>
        <taxon>Nematoda</taxon>
        <taxon>Chromadorea</taxon>
        <taxon>Rhabditida</taxon>
        <taxon>Rhabditina</taxon>
        <taxon>Rhabditomorpha</taxon>
        <taxon>Strongyloidea</taxon>
        <taxon>Ancylostomatidae</taxon>
        <taxon>Bunostominae</taxon>
        <taxon>Necator</taxon>
    </lineage>
</organism>
<dbReference type="PANTHER" id="PTHR11675">
    <property type="entry name" value="N-ACETYLGALACTOSAMINYLTRANSFERASE"/>
    <property type="match status" value="1"/>
</dbReference>
<sequence length="73" mass="8218">MAEPLLARIQEERTAVVCPIIDAISDTNMAYLGGSHGGIGTFWWSLHYSMGPMPKSEIERRTHPETDYIRSLI</sequence>
<reference evidence="1 2" key="1">
    <citation type="submission" date="2023-08" db="EMBL/GenBank/DDBJ databases">
        <title>A Necator americanus chromosomal reference genome.</title>
        <authorList>
            <person name="Ilik V."/>
            <person name="Petrzelkova K.J."/>
            <person name="Pardy F."/>
            <person name="Fuh T."/>
            <person name="Niatou-Singa F.S."/>
            <person name="Gouil Q."/>
            <person name="Baker L."/>
            <person name="Ritchie M.E."/>
            <person name="Jex A.R."/>
            <person name="Gazzola D."/>
            <person name="Li H."/>
            <person name="Toshio Fujiwara R."/>
            <person name="Zhan B."/>
            <person name="Aroian R.V."/>
            <person name="Pafco B."/>
            <person name="Schwarz E.M."/>
        </authorList>
    </citation>
    <scope>NUCLEOTIDE SEQUENCE [LARGE SCALE GENOMIC DNA]</scope>
    <source>
        <strain evidence="1 2">Aroian</strain>
        <tissue evidence="1">Whole animal</tissue>
    </source>
</reference>
<comment type="caution">
    <text evidence="1">The sequence shown here is derived from an EMBL/GenBank/DDBJ whole genome shotgun (WGS) entry which is preliminary data.</text>
</comment>
<dbReference type="GO" id="GO:0006493">
    <property type="term" value="P:protein O-linked glycosylation"/>
    <property type="evidence" value="ECO:0007669"/>
    <property type="project" value="TreeGrafter"/>
</dbReference>
<proteinExistence type="predicted"/>
<dbReference type="GO" id="GO:0004653">
    <property type="term" value="F:polypeptide N-acetylgalactosaminyltransferase activity"/>
    <property type="evidence" value="ECO:0007669"/>
    <property type="project" value="TreeGrafter"/>
</dbReference>
<gene>
    <name evidence="1" type="primary">Necator_chrIII.g8995</name>
    <name evidence="1" type="ORF">RB195_008230</name>
</gene>
<evidence type="ECO:0000313" key="1">
    <source>
        <dbReference type="EMBL" id="KAK6739605.1"/>
    </source>
</evidence>
<dbReference type="EMBL" id="JAVFWL010000003">
    <property type="protein sequence ID" value="KAK6739605.1"/>
    <property type="molecule type" value="Genomic_DNA"/>
</dbReference>
<dbReference type="KEGG" id="nai:NECAME_00910"/>
<accession>A0ABR1CQA2</accession>
<protein>
    <submittedName>
        <fullName evidence="1">Uncharacterized protein</fullName>
    </submittedName>
</protein>
<dbReference type="PANTHER" id="PTHR11675:SF43">
    <property type="entry name" value="POLYPEPTIDE N-ACETYLGALACTOSAMINYLTRANSFERASE 1"/>
    <property type="match status" value="1"/>
</dbReference>